<sequence length="413" mass="45168">MLIIYFALMPVAGVLSYCCEISAPSPITCGINEEYVPCRIKCIPQFCNISYVDFICPDDNQCEPGCNCIKDHLRNNEGICVFNEECPPPPQIPSCGDNEVGSTCRKTCPPDSCDFDPTKQACKPGPCQPGCNCIENYLRDATGKCVPKDQCPKSNMCIPSKRCGIPYKCRRTCAEPNPPNCPAYSNVSENVKGCKCKPGFILTKKIDGECVRIEDCSQQQGCNGDNNAHITKYPAPCPSTCQSPNQVPCKKAYLDVGCSCNDGYILSKLNGKCMKPNDCPGGNPCGRNATFQICDNRCAYNYCPVDDSQADYSCVPPSPCPSGCVCNLNYRKKSMNENKCILASECTPVNCTRPSEDYSNCPSACLREGCEFAGEEPPVCNTLVLNCQPQCICKPNTFRNENNICVPVEQCRK</sequence>
<dbReference type="SUPFAM" id="SSF57567">
    <property type="entry name" value="Serine protease inhibitors"/>
    <property type="match status" value="4"/>
</dbReference>
<name>A0AAV1KBQ0_9NEOP</name>
<evidence type="ECO:0000313" key="6">
    <source>
        <dbReference type="Proteomes" id="UP001314205"/>
    </source>
</evidence>
<accession>A0AAV1KBQ0</accession>
<keyword evidence="3" id="KW-0732">Signal</keyword>
<dbReference type="InterPro" id="IPR036084">
    <property type="entry name" value="Ser_inhib-like_sf"/>
</dbReference>
<keyword evidence="2" id="KW-1015">Disulfide bond</keyword>
<evidence type="ECO:0000259" key="4">
    <source>
        <dbReference type="Pfam" id="PF01826"/>
    </source>
</evidence>
<dbReference type="InterPro" id="IPR051368">
    <property type="entry name" value="SerProtInhib-TIL_Domain"/>
</dbReference>
<evidence type="ECO:0000256" key="3">
    <source>
        <dbReference type="SAM" id="SignalP"/>
    </source>
</evidence>
<dbReference type="InterPro" id="IPR002919">
    <property type="entry name" value="TIL_dom"/>
</dbReference>
<dbReference type="AlphaFoldDB" id="A0AAV1KBQ0"/>
<proteinExistence type="predicted"/>
<dbReference type="Proteomes" id="UP001314205">
    <property type="component" value="Unassembled WGS sequence"/>
</dbReference>
<gene>
    <name evidence="5" type="ORF">PARMNEM_LOCUS1452</name>
</gene>
<dbReference type="EMBL" id="CAVLGL010000002">
    <property type="protein sequence ID" value="CAK1579522.1"/>
    <property type="molecule type" value="Genomic_DNA"/>
</dbReference>
<dbReference type="GO" id="GO:0030414">
    <property type="term" value="F:peptidase inhibitor activity"/>
    <property type="evidence" value="ECO:0007669"/>
    <property type="project" value="UniProtKB-KW"/>
</dbReference>
<dbReference type="PANTHER" id="PTHR23259">
    <property type="entry name" value="RIDDLE"/>
    <property type="match status" value="1"/>
</dbReference>
<dbReference type="Gene3D" id="2.10.25.10">
    <property type="entry name" value="Laminin"/>
    <property type="match status" value="5"/>
</dbReference>
<dbReference type="Pfam" id="PF01826">
    <property type="entry name" value="TIL"/>
    <property type="match status" value="4"/>
</dbReference>
<feature type="chain" id="PRO_5043606468" description="TIL domain-containing protein" evidence="3">
    <location>
        <begin position="17"/>
        <end position="413"/>
    </location>
</feature>
<evidence type="ECO:0000313" key="5">
    <source>
        <dbReference type="EMBL" id="CAK1579522.1"/>
    </source>
</evidence>
<feature type="domain" description="TIL" evidence="4">
    <location>
        <begin position="227"/>
        <end position="279"/>
    </location>
</feature>
<evidence type="ECO:0000256" key="1">
    <source>
        <dbReference type="ARBA" id="ARBA00022690"/>
    </source>
</evidence>
<comment type="caution">
    <text evidence="5">The sequence shown here is derived from an EMBL/GenBank/DDBJ whole genome shotgun (WGS) entry which is preliminary data.</text>
</comment>
<dbReference type="PANTHER" id="PTHR23259:SF70">
    <property type="entry name" value="ACCESSORY GLAND PROTEIN ACP62F-RELATED"/>
    <property type="match status" value="1"/>
</dbReference>
<protein>
    <recommendedName>
        <fullName evidence="4">TIL domain-containing protein</fullName>
    </recommendedName>
</protein>
<feature type="domain" description="TIL" evidence="4">
    <location>
        <begin position="29"/>
        <end position="86"/>
    </location>
</feature>
<feature type="domain" description="TIL" evidence="4">
    <location>
        <begin position="354"/>
        <end position="411"/>
    </location>
</feature>
<dbReference type="CDD" id="cd19941">
    <property type="entry name" value="TIL"/>
    <property type="match status" value="2"/>
</dbReference>
<evidence type="ECO:0000256" key="2">
    <source>
        <dbReference type="ARBA" id="ARBA00023157"/>
    </source>
</evidence>
<reference evidence="5 6" key="1">
    <citation type="submission" date="2023-11" db="EMBL/GenBank/DDBJ databases">
        <authorList>
            <person name="Hedman E."/>
            <person name="Englund M."/>
            <person name="Stromberg M."/>
            <person name="Nyberg Akerstrom W."/>
            <person name="Nylinder S."/>
            <person name="Jareborg N."/>
            <person name="Kallberg Y."/>
            <person name="Kronander E."/>
        </authorList>
    </citation>
    <scope>NUCLEOTIDE SEQUENCE [LARGE SCALE GENOMIC DNA]</scope>
</reference>
<keyword evidence="6" id="KW-1185">Reference proteome</keyword>
<feature type="domain" description="TIL" evidence="4">
    <location>
        <begin position="95"/>
        <end position="151"/>
    </location>
</feature>
<organism evidence="5 6">
    <name type="scientific">Parnassius mnemosyne</name>
    <name type="common">clouded apollo</name>
    <dbReference type="NCBI Taxonomy" id="213953"/>
    <lineage>
        <taxon>Eukaryota</taxon>
        <taxon>Metazoa</taxon>
        <taxon>Ecdysozoa</taxon>
        <taxon>Arthropoda</taxon>
        <taxon>Hexapoda</taxon>
        <taxon>Insecta</taxon>
        <taxon>Pterygota</taxon>
        <taxon>Neoptera</taxon>
        <taxon>Endopterygota</taxon>
        <taxon>Lepidoptera</taxon>
        <taxon>Glossata</taxon>
        <taxon>Ditrysia</taxon>
        <taxon>Papilionoidea</taxon>
        <taxon>Papilionidae</taxon>
        <taxon>Parnassiinae</taxon>
        <taxon>Parnassini</taxon>
        <taxon>Parnassius</taxon>
        <taxon>Driopa</taxon>
    </lineage>
</organism>
<feature type="signal peptide" evidence="3">
    <location>
        <begin position="1"/>
        <end position="16"/>
    </location>
</feature>
<keyword evidence="1" id="KW-0646">Protease inhibitor</keyword>